<accession>A0AAU9DGQ8</accession>
<organism evidence="1 2">
    <name type="scientific">Xylocopilactobacillus apis</name>
    <dbReference type="NCBI Taxonomy" id="2932183"/>
    <lineage>
        <taxon>Bacteria</taxon>
        <taxon>Bacillati</taxon>
        <taxon>Bacillota</taxon>
        <taxon>Bacilli</taxon>
        <taxon>Lactobacillales</taxon>
        <taxon>Lactobacillaceae</taxon>
        <taxon>Xylocopilactobacillus</taxon>
    </lineage>
</organism>
<dbReference type="AlphaFoldDB" id="A0AAU9DGQ8"/>
<keyword evidence="2" id="KW-1185">Reference proteome</keyword>
<sequence length="69" mass="8030">MRTNKFYLIKNQPKYISNLKISGLILKSSIFELFLLNKCVKIIFKIIDKRCQIVKLVILIGQLSSQKDS</sequence>
<gene>
    <name evidence="1" type="ORF">KIMC2_04790</name>
</gene>
<dbReference type="KEGG" id="xak:KIMC2_04790"/>
<name>A0AAU9DGQ8_9LACO</name>
<dbReference type="EMBL" id="AP026801">
    <property type="protein sequence ID" value="BDR55917.1"/>
    <property type="molecule type" value="Genomic_DNA"/>
</dbReference>
<reference evidence="1 2" key="1">
    <citation type="journal article" date="2023" name="Microbiol. Spectr.">
        <title>Symbiosis of Carpenter Bees with Uncharacterized Lactic Acid Bacteria Showing NAD Auxotrophy.</title>
        <authorList>
            <person name="Kawasaki S."/>
            <person name="Ozawa K."/>
            <person name="Mori T."/>
            <person name="Yamamoto A."/>
            <person name="Ito M."/>
            <person name="Ohkuma M."/>
            <person name="Sakamoto M."/>
            <person name="Matsutani M."/>
        </authorList>
    </citation>
    <scope>NUCLEOTIDE SEQUENCE [LARGE SCALE GENOMIC DNA]</scope>
    <source>
        <strain evidence="1 2">KimC2</strain>
    </source>
</reference>
<protein>
    <submittedName>
        <fullName evidence="1">Uncharacterized protein</fullName>
    </submittedName>
</protein>
<evidence type="ECO:0000313" key="2">
    <source>
        <dbReference type="Proteomes" id="UP001321804"/>
    </source>
</evidence>
<evidence type="ECO:0000313" key="1">
    <source>
        <dbReference type="EMBL" id="BDR55917.1"/>
    </source>
</evidence>
<proteinExistence type="predicted"/>
<dbReference type="Proteomes" id="UP001321804">
    <property type="component" value="Chromosome"/>
</dbReference>